<proteinExistence type="predicted"/>
<protein>
    <submittedName>
        <fullName evidence="2">Uncharacterized protein</fullName>
    </submittedName>
</protein>
<accession>A0A6G1FH09</accession>
<reference evidence="2 3" key="1">
    <citation type="submission" date="2019-11" db="EMBL/GenBank/DDBJ databases">
        <title>Whole genome sequence of Oryza granulata.</title>
        <authorList>
            <person name="Li W."/>
        </authorList>
    </citation>
    <scope>NUCLEOTIDE SEQUENCE [LARGE SCALE GENOMIC DNA]</scope>
    <source>
        <strain evidence="3">cv. Menghai</strain>
        <tissue evidence="2">Leaf</tissue>
    </source>
</reference>
<feature type="region of interest" description="Disordered" evidence="1">
    <location>
        <begin position="1"/>
        <end position="75"/>
    </location>
</feature>
<comment type="caution">
    <text evidence="2">The sequence shown here is derived from an EMBL/GenBank/DDBJ whole genome shotgun (WGS) entry which is preliminary data.</text>
</comment>
<evidence type="ECO:0000313" key="2">
    <source>
        <dbReference type="EMBL" id="KAF0936114.1"/>
    </source>
</evidence>
<evidence type="ECO:0000256" key="1">
    <source>
        <dbReference type="SAM" id="MobiDB-lite"/>
    </source>
</evidence>
<dbReference type="EMBL" id="SPHZ02000001">
    <property type="protein sequence ID" value="KAF0936114.1"/>
    <property type="molecule type" value="Genomic_DNA"/>
</dbReference>
<keyword evidence="3" id="KW-1185">Reference proteome</keyword>
<name>A0A6G1FH09_9ORYZ</name>
<dbReference type="Proteomes" id="UP000479710">
    <property type="component" value="Unassembled WGS sequence"/>
</dbReference>
<organism evidence="2 3">
    <name type="scientific">Oryza meyeriana var. granulata</name>
    <dbReference type="NCBI Taxonomy" id="110450"/>
    <lineage>
        <taxon>Eukaryota</taxon>
        <taxon>Viridiplantae</taxon>
        <taxon>Streptophyta</taxon>
        <taxon>Embryophyta</taxon>
        <taxon>Tracheophyta</taxon>
        <taxon>Spermatophyta</taxon>
        <taxon>Magnoliopsida</taxon>
        <taxon>Liliopsida</taxon>
        <taxon>Poales</taxon>
        <taxon>Poaceae</taxon>
        <taxon>BOP clade</taxon>
        <taxon>Oryzoideae</taxon>
        <taxon>Oryzeae</taxon>
        <taxon>Oryzinae</taxon>
        <taxon>Oryza</taxon>
        <taxon>Oryza meyeriana</taxon>
    </lineage>
</organism>
<feature type="compositionally biased region" description="Basic and acidic residues" evidence="1">
    <location>
        <begin position="1"/>
        <end position="23"/>
    </location>
</feature>
<dbReference type="AlphaFoldDB" id="A0A6G1FH09"/>
<evidence type="ECO:0000313" key="3">
    <source>
        <dbReference type="Proteomes" id="UP000479710"/>
    </source>
</evidence>
<gene>
    <name evidence="2" type="ORF">E2562_038780</name>
</gene>
<sequence length="75" mass="8172">MAHDTKASGSSRLHDEETLRVQEPRAGGVVPKERPVPGEGNARSPLARKKMKTTATPEKRPFVGSPWGFIGPKPR</sequence>